<dbReference type="GO" id="GO:0006779">
    <property type="term" value="P:porphyrin-containing compound biosynthetic process"/>
    <property type="evidence" value="ECO:0007669"/>
    <property type="project" value="InterPro"/>
</dbReference>
<dbReference type="PROSITE" id="PS51918">
    <property type="entry name" value="RADICAL_SAM"/>
    <property type="match status" value="1"/>
</dbReference>
<dbReference type="InterPro" id="IPR034505">
    <property type="entry name" value="Coproporphyrinogen-III_oxidase"/>
</dbReference>
<dbReference type="SFLD" id="SFLDG01065">
    <property type="entry name" value="anaerobic_coproporphyrinogen-I"/>
    <property type="match status" value="1"/>
</dbReference>
<dbReference type="InterPro" id="IPR010723">
    <property type="entry name" value="HemN_C"/>
</dbReference>
<evidence type="ECO:0000256" key="8">
    <source>
        <dbReference type="ARBA" id="ARBA00023014"/>
    </source>
</evidence>
<name>A0A370D7D6_9GAMM</name>
<dbReference type="NCBIfam" id="TIGR00539">
    <property type="entry name" value="hemN_rel"/>
    <property type="match status" value="1"/>
</dbReference>
<dbReference type="GO" id="GO:0051539">
    <property type="term" value="F:4 iron, 4 sulfur cluster binding"/>
    <property type="evidence" value="ECO:0007669"/>
    <property type="project" value="UniProtKB-UniRule"/>
</dbReference>
<evidence type="ECO:0000256" key="5">
    <source>
        <dbReference type="ARBA" id="ARBA00022691"/>
    </source>
</evidence>
<evidence type="ECO:0000256" key="4">
    <source>
        <dbReference type="ARBA" id="ARBA00022617"/>
    </source>
</evidence>
<keyword evidence="9 10" id="KW-0143">Chaperone</keyword>
<feature type="domain" description="Radical SAM core" evidence="11">
    <location>
        <begin position="1"/>
        <end position="233"/>
    </location>
</feature>
<dbReference type="InterPro" id="IPR013785">
    <property type="entry name" value="Aldolase_TIM"/>
</dbReference>
<dbReference type="Gene3D" id="3.20.20.70">
    <property type="entry name" value="Aldolase class I"/>
    <property type="match status" value="1"/>
</dbReference>
<sequence length="379" mass="42068">MIPPPLSLYVHIPWCVRKCPYCDFNSHAVDGSLDEAAYVEALLADLSVDTANLKDRPLQSIFIGGGTPSLFPPAAIQRLLVGMRERIDCPEGMEVTLEANPGTLEAEYYTGFRAAGVNRLSIGVQSFDAESLRVLERIHGPDEATKAVESAKAAGFRRINLDLMFGLPGQSLEAARRDVELALQLDPGHISYYQLTLEPNTRFHHAPPQLPDDDLIWEIQQQGQAQLAAWGYDQYEISAYARQGEACRHNLNYWSFGDYQGIGAGAHAKVTDKAGGIRRFWRMRSPGDYLQGRAGGLFTQGEKTLAPEDRVLEFMMNGMRLCEGIEIAVFEARTGLDLSVMNHALDKAESRGLLERGEGLIRPTELGQRFLNDLLQLFT</sequence>
<organism evidence="12 13">
    <name type="scientific">endosymbiont of Lamellibrachia luymesi</name>
    <dbReference type="NCBI Taxonomy" id="2200907"/>
    <lineage>
        <taxon>Bacteria</taxon>
        <taxon>Pseudomonadati</taxon>
        <taxon>Pseudomonadota</taxon>
        <taxon>Gammaproteobacteria</taxon>
        <taxon>sulfur-oxidizing symbionts</taxon>
    </lineage>
</organism>
<dbReference type="InterPro" id="IPR007197">
    <property type="entry name" value="rSAM"/>
</dbReference>
<dbReference type="Pfam" id="PF06969">
    <property type="entry name" value="HemN_C"/>
    <property type="match status" value="1"/>
</dbReference>
<comment type="similarity">
    <text evidence="2">Belongs to the anaerobic coproporphyrinogen-III oxidase family. HemW subfamily.</text>
</comment>
<dbReference type="GO" id="GO:0046872">
    <property type="term" value="F:metal ion binding"/>
    <property type="evidence" value="ECO:0007669"/>
    <property type="project" value="UniProtKB-UniRule"/>
</dbReference>
<dbReference type="InterPro" id="IPR004559">
    <property type="entry name" value="HemW-like"/>
</dbReference>
<keyword evidence="4 10" id="KW-0349">Heme</keyword>
<evidence type="ECO:0000256" key="10">
    <source>
        <dbReference type="RuleBase" id="RU364116"/>
    </source>
</evidence>
<comment type="cofactor">
    <cofactor evidence="1">
        <name>[4Fe-4S] cluster</name>
        <dbReference type="ChEBI" id="CHEBI:49883"/>
    </cofactor>
</comment>
<dbReference type="Proteomes" id="UP000255508">
    <property type="component" value="Unassembled WGS sequence"/>
</dbReference>
<evidence type="ECO:0000256" key="1">
    <source>
        <dbReference type="ARBA" id="ARBA00001966"/>
    </source>
</evidence>
<evidence type="ECO:0000256" key="2">
    <source>
        <dbReference type="ARBA" id="ARBA00006100"/>
    </source>
</evidence>
<dbReference type="InterPro" id="IPR058240">
    <property type="entry name" value="rSAM_sf"/>
</dbReference>
<dbReference type="SMART" id="SM00729">
    <property type="entry name" value="Elp3"/>
    <property type="match status" value="1"/>
</dbReference>
<protein>
    <recommendedName>
        <fullName evidence="3 10">Heme chaperone HemW</fullName>
    </recommendedName>
</protein>
<evidence type="ECO:0000313" key="12">
    <source>
        <dbReference type="EMBL" id="RDH80885.1"/>
    </source>
</evidence>
<dbReference type="SUPFAM" id="SSF102114">
    <property type="entry name" value="Radical SAM enzymes"/>
    <property type="match status" value="1"/>
</dbReference>
<gene>
    <name evidence="12" type="ORF">DIZ79_18710</name>
</gene>
<evidence type="ECO:0000313" key="13">
    <source>
        <dbReference type="Proteomes" id="UP000255508"/>
    </source>
</evidence>
<dbReference type="InterPro" id="IPR006638">
    <property type="entry name" value="Elp3/MiaA/NifB-like_rSAM"/>
</dbReference>
<dbReference type="PANTHER" id="PTHR13932">
    <property type="entry name" value="COPROPORPHYRINIGEN III OXIDASE"/>
    <property type="match status" value="1"/>
</dbReference>
<dbReference type="PANTHER" id="PTHR13932:SF5">
    <property type="entry name" value="RADICAL S-ADENOSYL METHIONINE DOMAIN-CONTAINING PROTEIN 1, MITOCHONDRIAL"/>
    <property type="match status" value="1"/>
</dbReference>
<dbReference type="SFLD" id="SFLDS00029">
    <property type="entry name" value="Radical_SAM"/>
    <property type="match status" value="1"/>
</dbReference>
<comment type="function">
    <text evidence="10">Probably acts as a heme chaperone, transferring heme to an unknown acceptor. Binds one molecule of heme per monomer, possibly covalently. Binds 1 [4Fe-4S] cluster. The cluster is coordinated with 3 cysteines and an exchangeable S-adenosyl-L-methionine.</text>
</comment>
<dbReference type="CDD" id="cd01335">
    <property type="entry name" value="Radical_SAM"/>
    <property type="match status" value="1"/>
</dbReference>
<dbReference type="Pfam" id="PF04055">
    <property type="entry name" value="Radical_SAM"/>
    <property type="match status" value="1"/>
</dbReference>
<dbReference type="GO" id="GO:0004109">
    <property type="term" value="F:coproporphyrinogen oxidase activity"/>
    <property type="evidence" value="ECO:0007669"/>
    <property type="project" value="InterPro"/>
</dbReference>
<proteinExistence type="inferred from homology"/>
<evidence type="ECO:0000256" key="9">
    <source>
        <dbReference type="ARBA" id="ARBA00023186"/>
    </source>
</evidence>
<keyword evidence="10" id="KW-0004">4Fe-4S</keyword>
<accession>A0A370D7D6</accession>
<keyword evidence="10" id="KW-0963">Cytoplasm</keyword>
<dbReference type="SFLD" id="SFLDF00562">
    <property type="entry name" value="HemN-like__clustered_with_heat"/>
    <property type="match status" value="1"/>
</dbReference>
<evidence type="ECO:0000259" key="11">
    <source>
        <dbReference type="PROSITE" id="PS51918"/>
    </source>
</evidence>
<evidence type="ECO:0000256" key="7">
    <source>
        <dbReference type="ARBA" id="ARBA00023004"/>
    </source>
</evidence>
<keyword evidence="6 10" id="KW-0479">Metal-binding</keyword>
<reference evidence="12 13" key="1">
    <citation type="journal article" date="2018" name="ISME J.">
        <title>Endosymbiont genomes yield clues of tubeworm success.</title>
        <authorList>
            <person name="Li Y."/>
            <person name="Liles M.R."/>
            <person name="Halanych K.M."/>
        </authorList>
    </citation>
    <scope>NUCLEOTIDE SEQUENCE [LARGE SCALE GENOMIC DNA]</scope>
    <source>
        <strain evidence="12">A1422</strain>
    </source>
</reference>
<dbReference type="GO" id="GO:0005737">
    <property type="term" value="C:cytoplasm"/>
    <property type="evidence" value="ECO:0007669"/>
    <property type="project" value="UniProtKB-SubCell"/>
</dbReference>
<dbReference type="EMBL" id="QFXD01000332">
    <property type="protein sequence ID" value="RDH80885.1"/>
    <property type="molecule type" value="Genomic_DNA"/>
</dbReference>
<keyword evidence="8 10" id="KW-0411">Iron-sulfur</keyword>
<dbReference type="SFLD" id="SFLDF00288">
    <property type="entry name" value="HemN-like__clustered_with_nucl"/>
    <property type="match status" value="1"/>
</dbReference>
<dbReference type="AlphaFoldDB" id="A0A370D7D6"/>
<keyword evidence="5 10" id="KW-0949">S-adenosyl-L-methionine</keyword>
<evidence type="ECO:0000256" key="3">
    <source>
        <dbReference type="ARBA" id="ARBA00017228"/>
    </source>
</evidence>
<comment type="subcellular location">
    <subcellularLocation>
        <location evidence="10">Cytoplasm</location>
    </subcellularLocation>
</comment>
<keyword evidence="7 10" id="KW-0408">Iron</keyword>
<comment type="caution">
    <text evidence="12">The sequence shown here is derived from an EMBL/GenBank/DDBJ whole genome shotgun (WGS) entry which is preliminary data.</text>
</comment>
<evidence type="ECO:0000256" key="6">
    <source>
        <dbReference type="ARBA" id="ARBA00022723"/>
    </source>
</evidence>
<dbReference type="SFLD" id="SFLDG01082">
    <property type="entry name" value="B12-binding_domain_containing"/>
    <property type="match status" value="1"/>
</dbReference>